<feature type="domain" description="Fungal STAND N-terminal Goodbye" evidence="1">
    <location>
        <begin position="16"/>
        <end position="135"/>
    </location>
</feature>
<accession>A0ABR1J7F0</accession>
<reference evidence="2 3" key="1">
    <citation type="submission" date="2024-01" db="EMBL/GenBank/DDBJ databases">
        <title>A draft genome for the cacao thread blight pathogen Marasmiellus scandens.</title>
        <authorList>
            <person name="Baruah I.K."/>
            <person name="Leung J."/>
            <person name="Bukari Y."/>
            <person name="Amoako-Attah I."/>
            <person name="Meinhardt L.W."/>
            <person name="Bailey B.A."/>
            <person name="Cohen S.P."/>
        </authorList>
    </citation>
    <scope>NUCLEOTIDE SEQUENCE [LARGE SCALE GENOMIC DNA]</scope>
    <source>
        <strain evidence="2 3">GH-19</strain>
    </source>
</reference>
<evidence type="ECO:0000313" key="2">
    <source>
        <dbReference type="EMBL" id="KAK7450628.1"/>
    </source>
</evidence>
<organism evidence="2 3">
    <name type="scientific">Marasmiellus scandens</name>
    <dbReference type="NCBI Taxonomy" id="2682957"/>
    <lineage>
        <taxon>Eukaryota</taxon>
        <taxon>Fungi</taxon>
        <taxon>Dikarya</taxon>
        <taxon>Basidiomycota</taxon>
        <taxon>Agaricomycotina</taxon>
        <taxon>Agaricomycetes</taxon>
        <taxon>Agaricomycetidae</taxon>
        <taxon>Agaricales</taxon>
        <taxon>Marasmiineae</taxon>
        <taxon>Omphalotaceae</taxon>
        <taxon>Marasmiellus</taxon>
    </lineage>
</organism>
<keyword evidence="3" id="KW-1185">Reference proteome</keyword>
<proteinExistence type="predicted"/>
<dbReference type="Proteomes" id="UP001498398">
    <property type="component" value="Unassembled WGS sequence"/>
</dbReference>
<dbReference type="InterPro" id="IPR031350">
    <property type="entry name" value="Goodbye_dom"/>
</dbReference>
<gene>
    <name evidence="2" type="ORF">VKT23_012938</name>
</gene>
<protein>
    <recommendedName>
        <fullName evidence="1">Fungal STAND N-terminal Goodbye domain-containing protein</fullName>
    </recommendedName>
</protein>
<evidence type="ECO:0000313" key="3">
    <source>
        <dbReference type="Proteomes" id="UP001498398"/>
    </source>
</evidence>
<evidence type="ECO:0000259" key="1">
    <source>
        <dbReference type="Pfam" id="PF17109"/>
    </source>
</evidence>
<dbReference type="EMBL" id="JBANRG010000033">
    <property type="protein sequence ID" value="KAK7450628.1"/>
    <property type="molecule type" value="Genomic_DNA"/>
</dbReference>
<sequence>MASTLSLQDAQFLDIWNEAVKKYNHTLAGDKNAKMQEFRTKKDVLEYIEKPSTEFEKFKKKGQKIMKYLMPVIDIVGLLSNTVGEATALVFQPSKAIFTGIAMLVQEVKATSGMYDVVSDMLENLSDILARFKVHTQTSMGMELVEIYIRSMAQVLYIIGLITQVVKKGHLR</sequence>
<name>A0ABR1J7F0_9AGAR</name>
<comment type="caution">
    <text evidence="2">The sequence shown here is derived from an EMBL/GenBank/DDBJ whole genome shotgun (WGS) entry which is preliminary data.</text>
</comment>
<dbReference type="Pfam" id="PF17109">
    <property type="entry name" value="Goodbye"/>
    <property type="match status" value="1"/>
</dbReference>